<sequence>MRDILEVYMEENEKGGGIDCFEKGTEGKGSIPFEQPSARDITMDAEKATKTSYESAGGTPYQSRKQSHSSDAIHSATAMDAYSEDREKPKRSLEGRYEYLEDQRSVSRDMHDTGNHSRSPESHRDHGWSDRHTRNRRERDDLEVTKTKHHETKMSSSSISKYKENRSSSRSNSHQKSKVRRDRYTYEESQFELYGTNYV</sequence>
<evidence type="ECO:0000313" key="2">
    <source>
        <dbReference type="EMBL" id="TQD81139.1"/>
    </source>
</evidence>
<proteinExistence type="predicted"/>
<name>A0A540L464_MALBA</name>
<comment type="caution">
    <text evidence="2">The sequence shown here is derived from an EMBL/GenBank/DDBJ whole genome shotgun (WGS) entry which is preliminary data.</text>
</comment>
<dbReference type="Proteomes" id="UP000315295">
    <property type="component" value="Unassembled WGS sequence"/>
</dbReference>
<gene>
    <name evidence="2" type="ORF">C1H46_033317</name>
</gene>
<feature type="compositionally biased region" description="Basic and acidic residues" evidence="1">
    <location>
        <begin position="15"/>
        <end position="26"/>
    </location>
</feature>
<dbReference type="AlphaFoldDB" id="A0A540L464"/>
<dbReference type="EMBL" id="VIEB01000778">
    <property type="protein sequence ID" value="TQD81139.1"/>
    <property type="molecule type" value="Genomic_DNA"/>
</dbReference>
<keyword evidence="3" id="KW-1185">Reference proteome</keyword>
<protein>
    <submittedName>
        <fullName evidence="2">Uncharacterized protein</fullName>
    </submittedName>
</protein>
<evidence type="ECO:0000256" key="1">
    <source>
        <dbReference type="SAM" id="MobiDB-lite"/>
    </source>
</evidence>
<feature type="compositionally biased region" description="Basic and acidic residues" evidence="1">
    <location>
        <begin position="83"/>
        <end position="146"/>
    </location>
</feature>
<reference evidence="2 3" key="1">
    <citation type="journal article" date="2019" name="G3 (Bethesda)">
        <title>Sequencing of a Wild Apple (Malus baccata) Genome Unravels the Differences Between Cultivated and Wild Apple Species Regarding Disease Resistance and Cold Tolerance.</title>
        <authorList>
            <person name="Chen X."/>
        </authorList>
    </citation>
    <scope>NUCLEOTIDE SEQUENCE [LARGE SCALE GENOMIC DNA]</scope>
    <source>
        <strain evidence="3">cv. Shandingzi</strain>
        <tissue evidence="2">Leaves</tissue>
    </source>
</reference>
<organism evidence="2 3">
    <name type="scientific">Malus baccata</name>
    <name type="common">Siberian crab apple</name>
    <name type="synonym">Pyrus baccata</name>
    <dbReference type="NCBI Taxonomy" id="106549"/>
    <lineage>
        <taxon>Eukaryota</taxon>
        <taxon>Viridiplantae</taxon>
        <taxon>Streptophyta</taxon>
        <taxon>Embryophyta</taxon>
        <taxon>Tracheophyta</taxon>
        <taxon>Spermatophyta</taxon>
        <taxon>Magnoliopsida</taxon>
        <taxon>eudicotyledons</taxon>
        <taxon>Gunneridae</taxon>
        <taxon>Pentapetalae</taxon>
        <taxon>rosids</taxon>
        <taxon>fabids</taxon>
        <taxon>Rosales</taxon>
        <taxon>Rosaceae</taxon>
        <taxon>Amygdaloideae</taxon>
        <taxon>Maleae</taxon>
        <taxon>Malus</taxon>
    </lineage>
</organism>
<accession>A0A540L464</accession>
<dbReference type="STRING" id="106549.A0A540L464"/>
<feature type="region of interest" description="Disordered" evidence="1">
    <location>
        <begin position="15"/>
        <end position="187"/>
    </location>
</feature>
<feature type="compositionally biased region" description="Polar residues" evidence="1">
    <location>
        <begin position="50"/>
        <end position="72"/>
    </location>
</feature>
<evidence type="ECO:0000313" key="3">
    <source>
        <dbReference type="Proteomes" id="UP000315295"/>
    </source>
</evidence>